<dbReference type="SUPFAM" id="SSF49785">
    <property type="entry name" value="Galactose-binding domain-like"/>
    <property type="match status" value="1"/>
</dbReference>
<dbReference type="Gene3D" id="2.60.120.260">
    <property type="entry name" value="Galactose-binding domain-like"/>
    <property type="match status" value="1"/>
</dbReference>
<dbReference type="Proteomes" id="UP001470230">
    <property type="component" value="Unassembled WGS sequence"/>
</dbReference>
<gene>
    <name evidence="1" type="ORF">M9Y10_006818</name>
</gene>
<sequence length="230" mass="26955">MKNDQKLNTVETKIVDISKELNTLKVITENISRSNEENFDFINHIPEQLNGIENKIKESYKLSLFHYDPFRGIIHQLSEECNGNVVEENVVDVTASTCLNGYEIKNIVDFNNDKEFWTENKENSFIKYDFKSKKIRPICYSIKSGKYQCGDAHPKNWVIEGSNTGSENDWTILDSRKNEGRVDGYIITGVFSMQKFYEFYRFIRVRQNGPDWSNKFYLGFKALEFYGEIQ</sequence>
<evidence type="ECO:0000313" key="2">
    <source>
        <dbReference type="Proteomes" id="UP001470230"/>
    </source>
</evidence>
<name>A0ABR2JFN9_9EUKA</name>
<dbReference type="EMBL" id="JAPFFF010000012">
    <property type="protein sequence ID" value="KAK8876600.1"/>
    <property type="molecule type" value="Genomic_DNA"/>
</dbReference>
<dbReference type="InterPro" id="IPR008979">
    <property type="entry name" value="Galactose-bd-like_sf"/>
</dbReference>
<reference evidence="1 2" key="1">
    <citation type="submission" date="2024-04" db="EMBL/GenBank/DDBJ databases">
        <title>Tritrichomonas musculus Genome.</title>
        <authorList>
            <person name="Alves-Ferreira E."/>
            <person name="Grigg M."/>
            <person name="Lorenzi H."/>
            <person name="Galac M."/>
        </authorList>
    </citation>
    <scope>NUCLEOTIDE SEQUENCE [LARGE SCALE GENOMIC DNA]</scope>
    <source>
        <strain evidence="1 2">EAF2021</strain>
    </source>
</reference>
<keyword evidence="2" id="KW-1185">Reference proteome</keyword>
<protein>
    <recommendedName>
        <fullName evidence="3">F5/8 type C domain-containing protein</fullName>
    </recommendedName>
</protein>
<comment type="caution">
    <text evidence="1">The sequence shown here is derived from an EMBL/GenBank/DDBJ whole genome shotgun (WGS) entry which is preliminary data.</text>
</comment>
<accession>A0ABR2JFN9</accession>
<organism evidence="1 2">
    <name type="scientific">Tritrichomonas musculus</name>
    <dbReference type="NCBI Taxonomy" id="1915356"/>
    <lineage>
        <taxon>Eukaryota</taxon>
        <taxon>Metamonada</taxon>
        <taxon>Parabasalia</taxon>
        <taxon>Tritrichomonadida</taxon>
        <taxon>Tritrichomonadidae</taxon>
        <taxon>Tritrichomonas</taxon>
    </lineage>
</organism>
<evidence type="ECO:0000313" key="1">
    <source>
        <dbReference type="EMBL" id="KAK8876600.1"/>
    </source>
</evidence>
<evidence type="ECO:0008006" key="3">
    <source>
        <dbReference type="Google" id="ProtNLM"/>
    </source>
</evidence>
<proteinExistence type="predicted"/>